<dbReference type="InterPro" id="IPR036909">
    <property type="entry name" value="Cyt_c-like_dom_sf"/>
</dbReference>
<dbReference type="GO" id="GO:0042597">
    <property type="term" value="C:periplasmic space"/>
    <property type="evidence" value="ECO:0007669"/>
    <property type="project" value="UniProtKB-SubCell"/>
</dbReference>
<dbReference type="eggNOG" id="COG1858">
    <property type="taxonomic scope" value="Bacteria"/>
</dbReference>
<sequence length="402" mass="45269">MKKLLNGELFFALFFIFVSGVIIYISSAKSASKVSQKAAAHLATQNLRQIYSNRDSTKWEAPHIDKSVLEDFAKELGLVDATSEENRSKILSHLELKPLPLTPPYPQENPYTKEKADLGKKLFNDPRLSLSNQIACASCHDKELGFADNKSVSYGHDRAQGSRNSPSVVMSAFGTHKFWDGRASSLESQSLFPIADPKEMAFSADKAVRKISKIKEYKDDFYAAFGTRKITKELLSQAIATYERSLMPHHNRFDRFLNGKAEDLSDEEVLGLHLFRTKARCMNCHNGVALSDDRFHNLGLHYYGRDKYEDLGRYEITRENSDVGKFKTPSLRSVKKTPPYMHNGLFPHLRGVLNAYNAGMANPIPKEGATYNPPFPSPDELLKKLELSQDELNALEAFLNAL</sequence>
<dbReference type="PATRIC" id="fig|1357400.3.peg.187"/>
<evidence type="ECO:0000256" key="12">
    <source>
        <dbReference type="ARBA" id="ARBA00073576"/>
    </source>
</evidence>
<name>V8CDH9_9HELI</name>
<accession>V8CDH9</accession>
<keyword evidence="14" id="KW-1133">Transmembrane helix</keyword>
<dbReference type="Pfam" id="PF03150">
    <property type="entry name" value="CCP_MauG"/>
    <property type="match status" value="1"/>
</dbReference>
<evidence type="ECO:0000256" key="11">
    <source>
        <dbReference type="ARBA" id="ARBA00058991"/>
    </source>
</evidence>
<keyword evidence="7" id="KW-0574">Periplasm</keyword>
<feature type="transmembrane region" description="Helical" evidence="14">
    <location>
        <begin position="9"/>
        <end position="27"/>
    </location>
</feature>
<keyword evidence="9" id="KW-0560">Oxidoreductase</keyword>
<evidence type="ECO:0000256" key="7">
    <source>
        <dbReference type="ARBA" id="ARBA00022764"/>
    </source>
</evidence>
<keyword evidence="10 13" id="KW-0408">Iron</keyword>
<evidence type="ECO:0000256" key="14">
    <source>
        <dbReference type="SAM" id="Phobius"/>
    </source>
</evidence>
<keyword evidence="14" id="KW-0812">Transmembrane</keyword>
<dbReference type="FunFam" id="1.10.760.10:FF:000019">
    <property type="entry name" value="Di-heme cytochrome C peroxidase"/>
    <property type="match status" value="1"/>
</dbReference>
<evidence type="ECO:0000256" key="6">
    <source>
        <dbReference type="ARBA" id="ARBA00022729"/>
    </source>
</evidence>
<keyword evidence="14" id="KW-0472">Membrane</keyword>
<evidence type="ECO:0000256" key="9">
    <source>
        <dbReference type="ARBA" id="ARBA00023002"/>
    </source>
</evidence>
<keyword evidence="17" id="KW-1185">Reference proteome</keyword>
<dbReference type="InterPro" id="IPR051395">
    <property type="entry name" value="Cytochrome_c_Peroxidase/MauG"/>
</dbReference>
<dbReference type="Gene3D" id="1.10.760.10">
    <property type="entry name" value="Cytochrome c-like domain"/>
    <property type="match status" value="2"/>
</dbReference>
<dbReference type="InterPro" id="IPR009056">
    <property type="entry name" value="Cyt_c-like_dom"/>
</dbReference>
<feature type="domain" description="Cytochrome c" evidence="15">
    <location>
        <begin position="266"/>
        <end position="402"/>
    </location>
</feature>
<dbReference type="GO" id="GO:0004130">
    <property type="term" value="F:cytochrome-c peroxidase activity"/>
    <property type="evidence" value="ECO:0007669"/>
    <property type="project" value="TreeGrafter"/>
</dbReference>
<dbReference type="AlphaFoldDB" id="V8CDH9"/>
<keyword evidence="8" id="KW-0249">Electron transport</keyword>
<dbReference type="PANTHER" id="PTHR30600">
    <property type="entry name" value="CYTOCHROME C PEROXIDASE-RELATED"/>
    <property type="match status" value="1"/>
</dbReference>
<keyword evidence="4 13" id="KW-0349">Heme</keyword>
<dbReference type="GO" id="GO:0009055">
    <property type="term" value="F:electron transfer activity"/>
    <property type="evidence" value="ECO:0007669"/>
    <property type="project" value="InterPro"/>
</dbReference>
<evidence type="ECO:0000259" key="15">
    <source>
        <dbReference type="PROSITE" id="PS51007"/>
    </source>
</evidence>
<evidence type="ECO:0000256" key="4">
    <source>
        <dbReference type="ARBA" id="ARBA00022617"/>
    </source>
</evidence>
<dbReference type="Proteomes" id="UP000018731">
    <property type="component" value="Unassembled WGS sequence"/>
</dbReference>
<proteinExistence type="predicted"/>
<protein>
    <recommendedName>
        <fullName evidence="12">Methylamine utilization protein MauG</fullName>
    </recommendedName>
</protein>
<dbReference type="GO" id="GO:0046872">
    <property type="term" value="F:metal ion binding"/>
    <property type="evidence" value="ECO:0007669"/>
    <property type="project" value="UniProtKB-KW"/>
</dbReference>
<dbReference type="EMBL" id="AZJI01000001">
    <property type="protein sequence ID" value="ETD24791.1"/>
    <property type="molecule type" value="Genomic_DNA"/>
</dbReference>
<dbReference type="GO" id="GO:0020037">
    <property type="term" value="F:heme binding"/>
    <property type="evidence" value="ECO:0007669"/>
    <property type="project" value="InterPro"/>
</dbReference>
<comment type="subcellular location">
    <subcellularLocation>
        <location evidence="1">Periplasm</location>
    </subcellularLocation>
</comment>
<comment type="caution">
    <text evidence="16">The sequence shown here is derived from an EMBL/GenBank/DDBJ whole genome shotgun (WGS) entry which is preliminary data.</text>
</comment>
<keyword evidence="6" id="KW-0732">Signal</keyword>
<dbReference type="PANTHER" id="PTHR30600:SF10">
    <property type="entry name" value="BLL6722 PROTEIN"/>
    <property type="match status" value="1"/>
</dbReference>
<evidence type="ECO:0000256" key="5">
    <source>
        <dbReference type="ARBA" id="ARBA00022723"/>
    </source>
</evidence>
<comment type="function">
    <text evidence="11">Involved in methylamine metabolism. Essential for the maturation of the beta subunit of MADH, presumably via a step in the biosynthesis of tryptophan tryptophylquinone (TTQ), the cofactor of MADH.</text>
</comment>
<keyword evidence="5 13" id="KW-0479">Metal-binding</keyword>
<evidence type="ECO:0000256" key="1">
    <source>
        <dbReference type="ARBA" id="ARBA00004418"/>
    </source>
</evidence>
<evidence type="ECO:0000256" key="2">
    <source>
        <dbReference type="ARBA" id="ARBA00004856"/>
    </source>
</evidence>
<dbReference type="RefSeq" id="WP_023926793.1">
    <property type="nucleotide sequence ID" value="NZ_KI669454.1"/>
</dbReference>
<dbReference type="HOGENOM" id="CLU_034652_3_2_7"/>
<evidence type="ECO:0000313" key="17">
    <source>
        <dbReference type="Proteomes" id="UP000018731"/>
    </source>
</evidence>
<comment type="pathway">
    <text evidence="2">One-carbon metabolism; methylamine degradation.</text>
</comment>
<reference evidence="16 17" key="1">
    <citation type="journal article" date="2014" name="Genome Announc.">
        <title>Draft genome sequences of six enterohepatic helicobacter species isolated from humans and one from rhesus macaques.</title>
        <authorList>
            <person name="Shen Z."/>
            <person name="Sheh A."/>
            <person name="Young S.K."/>
            <person name="Abouelliel A."/>
            <person name="Ward D.V."/>
            <person name="Earl A.M."/>
            <person name="Fox J.G."/>
        </authorList>
    </citation>
    <scope>NUCLEOTIDE SEQUENCE [LARGE SCALE GENOMIC DNA]</scope>
    <source>
        <strain evidence="16 17">MIT 99-5501</strain>
    </source>
</reference>
<keyword evidence="3" id="KW-0813">Transport</keyword>
<dbReference type="InterPro" id="IPR004852">
    <property type="entry name" value="Di-haem_cyt_c_peroxidsae"/>
</dbReference>
<feature type="domain" description="Cytochrome c" evidence="15">
    <location>
        <begin position="114"/>
        <end position="222"/>
    </location>
</feature>
<gene>
    <name evidence="16" type="ORF">HMPREF2086_00125</name>
</gene>
<evidence type="ECO:0000313" key="16">
    <source>
        <dbReference type="EMBL" id="ETD24791.1"/>
    </source>
</evidence>
<evidence type="ECO:0000256" key="3">
    <source>
        <dbReference type="ARBA" id="ARBA00022448"/>
    </source>
</evidence>
<evidence type="ECO:0000256" key="8">
    <source>
        <dbReference type="ARBA" id="ARBA00022982"/>
    </source>
</evidence>
<evidence type="ECO:0000256" key="10">
    <source>
        <dbReference type="ARBA" id="ARBA00023004"/>
    </source>
</evidence>
<dbReference type="OrthoDB" id="9805202at2"/>
<dbReference type="SUPFAM" id="SSF46626">
    <property type="entry name" value="Cytochrome c"/>
    <property type="match status" value="2"/>
</dbReference>
<evidence type="ECO:0000256" key="13">
    <source>
        <dbReference type="PROSITE-ProRule" id="PRU00433"/>
    </source>
</evidence>
<dbReference type="PROSITE" id="PS51007">
    <property type="entry name" value="CYTC"/>
    <property type="match status" value="2"/>
</dbReference>
<organism evidence="16 17">
    <name type="scientific">Helicobacter macacae MIT 99-5501</name>
    <dbReference type="NCBI Taxonomy" id="1357400"/>
    <lineage>
        <taxon>Bacteria</taxon>
        <taxon>Pseudomonadati</taxon>
        <taxon>Campylobacterota</taxon>
        <taxon>Epsilonproteobacteria</taxon>
        <taxon>Campylobacterales</taxon>
        <taxon>Helicobacteraceae</taxon>
        <taxon>Helicobacter</taxon>
    </lineage>
</organism>